<protein>
    <recommendedName>
        <fullName evidence="4">Encoded protein</fullName>
    </recommendedName>
</protein>
<evidence type="ECO:0008006" key="4">
    <source>
        <dbReference type="Google" id="ProtNLM"/>
    </source>
</evidence>
<organism evidence="2 3">
    <name type="scientific">Dunaliella salina</name>
    <name type="common">Green alga</name>
    <name type="synonym">Protococcus salinus</name>
    <dbReference type="NCBI Taxonomy" id="3046"/>
    <lineage>
        <taxon>Eukaryota</taxon>
        <taxon>Viridiplantae</taxon>
        <taxon>Chlorophyta</taxon>
        <taxon>core chlorophytes</taxon>
        <taxon>Chlorophyceae</taxon>
        <taxon>CS clade</taxon>
        <taxon>Chlamydomonadales</taxon>
        <taxon>Dunaliellaceae</taxon>
        <taxon>Dunaliella</taxon>
    </lineage>
</organism>
<reference evidence="2" key="1">
    <citation type="submission" date="2017-08" db="EMBL/GenBank/DDBJ databases">
        <authorList>
            <person name="Polle J.E."/>
            <person name="Barry K."/>
            <person name="Cushman J."/>
            <person name="Schmutz J."/>
            <person name="Tran D."/>
            <person name="Hathwaick L.T."/>
            <person name="Yim W.C."/>
            <person name="Jenkins J."/>
            <person name="Mckie-Krisberg Z.M."/>
            <person name="Prochnik S."/>
            <person name="Lindquist E."/>
            <person name="Dockter R.B."/>
            <person name="Adam C."/>
            <person name="Molina H."/>
            <person name="Bunkerborg J."/>
            <person name="Jin E."/>
            <person name="Buchheim M."/>
            <person name="Magnuson J."/>
        </authorList>
    </citation>
    <scope>NUCLEOTIDE SEQUENCE</scope>
    <source>
        <strain evidence="2">CCAP 19/18</strain>
    </source>
</reference>
<dbReference type="Proteomes" id="UP000815325">
    <property type="component" value="Unassembled WGS sequence"/>
</dbReference>
<feature type="compositionally biased region" description="Low complexity" evidence="1">
    <location>
        <begin position="37"/>
        <end position="48"/>
    </location>
</feature>
<feature type="compositionally biased region" description="Low complexity" evidence="1">
    <location>
        <begin position="142"/>
        <end position="152"/>
    </location>
</feature>
<feature type="compositionally biased region" description="Polar residues" evidence="1">
    <location>
        <begin position="56"/>
        <end position="70"/>
    </location>
</feature>
<evidence type="ECO:0000256" key="1">
    <source>
        <dbReference type="SAM" id="MobiDB-lite"/>
    </source>
</evidence>
<accession>A0ABQ7GQA8</accession>
<feature type="compositionally biased region" description="Low complexity" evidence="1">
    <location>
        <begin position="190"/>
        <end position="204"/>
    </location>
</feature>
<evidence type="ECO:0000313" key="2">
    <source>
        <dbReference type="EMBL" id="KAF5836795.1"/>
    </source>
</evidence>
<feature type="region of interest" description="Disordered" evidence="1">
    <location>
        <begin position="326"/>
        <end position="349"/>
    </location>
</feature>
<proteinExistence type="predicted"/>
<sequence>MGRMPAEGVVRALGPHAQGLSLRVGQPRSAHARRPRSSSGCSSGGQPPAGVAGCQRQKQVSRPSTVNSAVTCRHTGREGAATSRGSRLPTAEAESPARPQSARARAPTDATSLPRFMQPTTATMRHQGHATSPDAAPTPKQGTPRTPGARPGTAPPGGRTPPPASRTSITPNKAGGQEEEPHTPNNNHDQGLPQQQQLQQGGAATPPPSGGLPFGDWSLVRLKKQMPCDACKGTAKQETVDGETDVFQCDQVLEPKALAVVIAHEVKRSEAEGGGTAPKTWVFCPDPLCLDSQPEGSSLPERPPKIQLRGGTKISRAEFNSLKELGLEVGSSTPATTPHADPSTPHTPA</sequence>
<evidence type="ECO:0000313" key="3">
    <source>
        <dbReference type="Proteomes" id="UP000815325"/>
    </source>
</evidence>
<gene>
    <name evidence="2" type="ORF">DUNSADRAFT_5421</name>
</gene>
<keyword evidence="3" id="KW-1185">Reference proteome</keyword>
<comment type="caution">
    <text evidence="2">The sequence shown here is derived from an EMBL/GenBank/DDBJ whole genome shotgun (WGS) entry which is preliminary data.</text>
</comment>
<dbReference type="EMBL" id="MU069643">
    <property type="protein sequence ID" value="KAF5836795.1"/>
    <property type="molecule type" value="Genomic_DNA"/>
</dbReference>
<feature type="region of interest" description="Disordered" evidence="1">
    <location>
        <begin position="1"/>
        <end position="216"/>
    </location>
</feature>
<name>A0ABQ7GQA8_DUNSA</name>
<feature type="compositionally biased region" description="Low complexity" evidence="1">
    <location>
        <begin position="93"/>
        <end position="107"/>
    </location>
</feature>